<organism evidence="2 3">
    <name type="scientific">Spirochaeta africana (strain ATCC 700263 / DSM 8902 / Z-7692)</name>
    <dbReference type="NCBI Taxonomy" id="889378"/>
    <lineage>
        <taxon>Bacteria</taxon>
        <taxon>Pseudomonadati</taxon>
        <taxon>Spirochaetota</taxon>
        <taxon>Spirochaetia</taxon>
        <taxon>Spirochaetales</taxon>
        <taxon>Spirochaetaceae</taxon>
        <taxon>Spirochaeta</taxon>
    </lineage>
</organism>
<name>H9UJG1_SPIAZ</name>
<reference evidence="3" key="1">
    <citation type="journal article" date="2013" name="Stand. Genomic Sci.">
        <title>Complete genome sequence of the halophilic bacterium Spirochaeta africana type strain (Z-7692(T)) from the alkaline Lake Magadi in the East African Rift.</title>
        <authorList>
            <person name="Liolos K."/>
            <person name="Abt B."/>
            <person name="Scheuner C."/>
            <person name="Teshima H."/>
            <person name="Held B."/>
            <person name="Lapidus A."/>
            <person name="Nolan M."/>
            <person name="Lucas S."/>
            <person name="Deshpande S."/>
            <person name="Cheng J.F."/>
            <person name="Tapia R."/>
            <person name="Goodwin L.A."/>
            <person name="Pitluck S."/>
            <person name="Pagani I."/>
            <person name="Ivanova N."/>
            <person name="Mavromatis K."/>
            <person name="Mikhailova N."/>
            <person name="Huntemann M."/>
            <person name="Pati A."/>
            <person name="Chen A."/>
            <person name="Palaniappan K."/>
            <person name="Land M."/>
            <person name="Rohde M."/>
            <person name="Tindall B.J."/>
            <person name="Detter J.C."/>
            <person name="Goker M."/>
            <person name="Bristow J."/>
            <person name="Eisen J.A."/>
            <person name="Markowitz V."/>
            <person name="Hugenholtz P."/>
            <person name="Woyke T."/>
            <person name="Klenk H.P."/>
            <person name="Kyrpides N.C."/>
        </authorList>
    </citation>
    <scope>NUCLEOTIDE SEQUENCE</scope>
    <source>
        <strain evidence="3">ATCC 700263 / DSM 8902 / Z-7692</strain>
    </source>
</reference>
<feature type="region of interest" description="Disordered" evidence="1">
    <location>
        <begin position="58"/>
        <end position="85"/>
    </location>
</feature>
<sequence>MKSAEIGWGVGRDEQGRRFCRVCDTSTSPYKAYGTYFHGAGDAMIRVDELKTMLARGQSIKGEERPDFTPYPGDPRPEIAANQSRSGQQLEFCMEGVA</sequence>
<gene>
    <name evidence="2" type="ordered locus">Spiaf_1596</name>
</gene>
<dbReference type="RefSeq" id="WP_014455637.1">
    <property type="nucleotide sequence ID" value="NC_017098.1"/>
</dbReference>
<accession>H9UJG1</accession>
<protein>
    <submittedName>
        <fullName evidence="2">Uncharacterized protein</fullName>
    </submittedName>
</protein>
<evidence type="ECO:0000313" key="2">
    <source>
        <dbReference type="EMBL" id="AFG37654.1"/>
    </source>
</evidence>
<dbReference type="PATRIC" id="fig|889378.3.peg.1583"/>
<evidence type="ECO:0000313" key="3">
    <source>
        <dbReference type="Proteomes" id="UP000007383"/>
    </source>
</evidence>
<dbReference type="AlphaFoldDB" id="H9UJG1"/>
<keyword evidence="3" id="KW-1185">Reference proteome</keyword>
<dbReference type="EMBL" id="CP003282">
    <property type="protein sequence ID" value="AFG37654.1"/>
    <property type="molecule type" value="Genomic_DNA"/>
</dbReference>
<dbReference type="HOGENOM" id="CLU_2332231_0_0_12"/>
<evidence type="ECO:0000256" key="1">
    <source>
        <dbReference type="SAM" id="MobiDB-lite"/>
    </source>
</evidence>
<dbReference type="Proteomes" id="UP000007383">
    <property type="component" value="Chromosome"/>
</dbReference>
<dbReference type="STRING" id="889378.Spiaf_1596"/>
<proteinExistence type="predicted"/>
<dbReference type="KEGG" id="sfc:Spiaf_1596"/>